<accession>A0A939BAP7</accession>
<evidence type="ECO:0000313" key="3">
    <source>
        <dbReference type="EMBL" id="MBM6700565.1"/>
    </source>
</evidence>
<dbReference type="PANTHER" id="PTHR10681:SF164">
    <property type="entry name" value="THIOREDOXIN PEROXIDASE 1"/>
    <property type="match status" value="1"/>
</dbReference>
<feature type="non-terminal residue" evidence="3">
    <location>
        <position position="122"/>
    </location>
</feature>
<dbReference type="InterPro" id="IPR050217">
    <property type="entry name" value="Peroxiredoxin"/>
</dbReference>
<dbReference type="GO" id="GO:0006979">
    <property type="term" value="P:response to oxidative stress"/>
    <property type="evidence" value="ECO:0007669"/>
    <property type="project" value="TreeGrafter"/>
</dbReference>
<evidence type="ECO:0000259" key="2">
    <source>
        <dbReference type="PROSITE" id="PS51352"/>
    </source>
</evidence>
<dbReference type="PANTHER" id="PTHR10681">
    <property type="entry name" value="THIOREDOXIN PEROXIDASE"/>
    <property type="match status" value="1"/>
</dbReference>
<dbReference type="GO" id="GO:0005829">
    <property type="term" value="C:cytosol"/>
    <property type="evidence" value="ECO:0007669"/>
    <property type="project" value="TreeGrafter"/>
</dbReference>
<dbReference type="InterPro" id="IPR000866">
    <property type="entry name" value="AhpC/TSA"/>
</dbReference>
<dbReference type="InterPro" id="IPR013766">
    <property type="entry name" value="Thioredoxin_domain"/>
</dbReference>
<dbReference type="InterPro" id="IPR036249">
    <property type="entry name" value="Thioredoxin-like_sf"/>
</dbReference>
<name>A0A939BAP7_9BIFI</name>
<reference evidence="3" key="1">
    <citation type="submission" date="2020-08" db="EMBL/GenBank/DDBJ databases">
        <authorList>
            <person name="Cejkova D."/>
            <person name="Kubasova T."/>
            <person name="Jahodarova E."/>
            <person name="Rychlik I."/>
        </authorList>
    </citation>
    <scope>NUCLEOTIDE SEQUENCE</scope>
    <source>
        <strain evidence="3">An836</strain>
    </source>
</reference>
<reference evidence="3" key="2">
    <citation type="journal article" date="2021" name="Sci. Rep.">
        <title>The distribution of antibiotic resistance genes in chicken gut microbiota commensals.</title>
        <authorList>
            <person name="Juricova H."/>
            <person name="Matiasovicova J."/>
            <person name="Kubasova T."/>
            <person name="Cejkova D."/>
            <person name="Rychlik I."/>
        </authorList>
    </citation>
    <scope>NUCLEOTIDE SEQUENCE</scope>
    <source>
        <strain evidence="3">An836</strain>
    </source>
</reference>
<dbReference type="GO" id="GO:0042744">
    <property type="term" value="P:hydrogen peroxide catabolic process"/>
    <property type="evidence" value="ECO:0007669"/>
    <property type="project" value="TreeGrafter"/>
</dbReference>
<keyword evidence="1" id="KW-0560">Oxidoreductase</keyword>
<evidence type="ECO:0000256" key="1">
    <source>
        <dbReference type="ARBA" id="ARBA00023002"/>
    </source>
</evidence>
<feature type="domain" description="Thioredoxin" evidence="2">
    <location>
        <begin position="3"/>
        <end position="122"/>
    </location>
</feature>
<dbReference type="SUPFAM" id="SSF52833">
    <property type="entry name" value="Thioredoxin-like"/>
    <property type="match status" value="1"/>
</dbReference>
<organism evidence="3 4">
    <name type="scientific">Bifidobacterium pullorum subsp. saeculare</name>
    <dbReference type="NCBI Taxonomy" id="78257"/>
    <lineage>
        <taxon>Bacteria</taxon>
        <taxon>Bacillati</taxon>
        <taxon>Actinomycetota</taxon>
        <taxon>Actinomycetes</taxon>
        <taxon>Bifidobacteriales</taxon>
        <taxon>Bifidobacteriaceae</taxon>
        <taxon>Bifidobacterium</taxon>
    </lineage>
</organism>
<dbReference type="RefSeq" id="WP_204469866.1">
    <property type="nucleotide sequence ID" value="NZ_JACLYU010000140.1"/>
</dbReference>
<evidence type="ECO:0000313" key="4">
    <source>
        <dbReference type="Proteomes" id="UP000718821"/>
    </source>
</evidence>
<keyword evidence="4" id="KW-1185">Reference proteome</keyword>
<dbReference type="GO" id="GO:0045454">
    <property type="term" value="P:cell redox homeostasis"/>
    <property type="evidence" value="ECO:0007669"/>
    <property type="project" value="TreeGrafter"/>
</dbReference>
<dbReference type="Gene3D" id="3.40.30.10">
    <property type="entry name" value="Glutaredoxin"/>
    <property type="match status" value="1"/>
</dbReference>
<dbReference type="AlphaFoldDB" id="A0A939BAP7"/>
<dbReference type="GO" id="GO:0033554">
    <property type="term" value="P:cellular response to stress"/>
    <property type="evidence" value="ECO:0007669"/>
    <property type="project" value="TreeGrafter"/>
</dbReference>
<dbReference type="GO" id="GO:0008379">
    <property type="term" value="F:thioredoxin peroxidase activity"/>
    <property type="evidence" value="ECO:0007669"/>
    <property type="project" value="TreeGrafter"/>
</dbReference>
<dbReference type="PROSITE" id="PS51352">
    <property type="entry name" value="THIOREDOXIN_2"/>
    <property type="match status" value="1"/>
</dbReference>
<dbReference type="Proteomes" id="UP000718821">
    <property type="component" value="Unassembled WGS sequence"/>
</dbReference>
<protein>
    <submittedName>
        <fullName evidence="3">Redoxin domain-containing protein</fullName>
    </submittedName>
</protein>
<dbReference type="Pfam" id="PF00578">
    <property type="entry name" value="AhpC-TSA"/>
    <property type="match status" value="1"/>
</dbReference>
<proteinExistence type="predicted"/>
<comment type="caution">
    <text evidence="3">The sequence shown here is derived from an EMBL/GenBank/DDBJ whole genome shotgun (WGS) entry which is preliminary data.</text>
</comment>
<dbReference type="EMBL" id="JACLYU010000140">
    <property type="protein sequence ID" value="MBM6700565.1"/>
    <property type="molecule type" value="Genomic_DNA"/>
</dbReference>
<gene>
    <name evidence="3" type="ORF">H7U32_09805</name>
</gene>
<sequence length="122" mass="13572">MSVLVGRFAPDFTAKAVMPDNSIEDNFNLLNHLGIKRDAAGKVTKKGKLGVLFFYPLDFTFVCPSEIIAFNNRLKEFKLRKTEVIAVSVDSHFTHLAWKNTPVEKGGIGNVQFPMVADLTKS</sequence>